<dbReference type="EMBL" id="CABWMH010000014">
    <property type="protein sequence ID" value="VXC10914.1"/>
    <property type="molecule type" value="Genomic_DNA"/>
</dbReference>
<dbReference type="Proteomes" id="UP000433737">
    <property type="component" value="Unassembled WGS sequence"/>
</dbReference>
<dbReference type="Pfam" id="PF19488">
    <property type="entry name" value="DUF6024"/>
    <property type="match status" value="1"/>
</dbReference>
<evidence type="ECO:0000256" key="1">
    <source>
        <dbReference type="SAM" id="MobiDB-lite"/>
    </source>
</evidence>
<feature type="region of interest" description="Disordered" evidence="1">
    <location>
        <begin position="284"/>
        <end position="304"/>
    </location>
</feature>
<sequence>MLHYNENETLMAYAPSSSATPSETRDRLRLALSRFYKLEQFDLFFAPSLHIARVLLSQLFLRQEQARNQTRYASHYPVTELNILPAIPLMAGNIMLVPHVDLPNARVRPLRDCQNQGVTEASESFASVLHPNLIDDAHLFVTRLDRHAEICGDLVLVALRTCDFSTLVRSELRLFEQGLSLTAVDAALRRFDDPQWRPYNAATVDALSLPGPLSLHSSHQPGLPFASFNLPPAIITTLCDAEDVVKWPQQARLQLNANVRGSGKKSINMTHQLGKRLQTLLGCGGKSEKGAGRSTGAAIGPERQ</sequence>
<accession>A0AAX3J8K8</accession>
<evidence type="ECO:0000313" key="3">
    <source>
        <dbReference type="Proteomes" id="UP000433737"/>
    </source>
</evidence>
<evidence type="ECO:0000313" key="2">
    <source>
        <dbReference type="EMBL" id="VXC10914.1"/>
    </source>
</evidence>
<comment type="caution">
    <text evidence="2">The sequence shown here is derived from an EMBL/GenBank/DDBJ whole genome shotgun (WGS) entry which is preliminary data.</text>
</comment>
<dbReference type="AlphaFoldDB" id="A0AAX3J8K8"/>
<protein>
    <submittedName>
        <fullName evidence="2">Uncharacterized protein</fullName>
    </submittedName>
</protein>
<name>A0AAX3J8K8_9GAMM</name>
<dbReference type="InterPro" id="IPR046066">
    <property type="entry name" value="DUF6024"/>
</dbReference>
<reference evidence="2 3" key="1">
    <citation type="submission" date="2019-10" db="EMBL/GenBank/DDBJ databases">
        <authorList>
            <person name="Karimi E."/>
        </authorList>
    </citation>
    <scope>NUCLEOTIDE SEQUENCE [LARGE SCALE GENOMIC DNA]</scope>
    <source>
        <strain evidence="2">Pantoea sp. 111</strain>
    </source>
</reference>
<organism evidence="2 3">
    <name type="scientific">Pantoea brenneri</name>
    <dbReference type="NCBI Taxonomy" id="472694"/>
    <lineage>
        <taxon>Bacteria</taxon>
        <taxon>Pseudomonadati</taxon>
        <taxon>Pseudomonadota</taxon>
        <taxon>Gammaproteobacteria</taxon>
        <taxon>Enterobacterales</taxon>
        <taxon>Erwiniaceae</taxon>
        <taxon>Pantoea</taxon>
    </lineage>
</organism>
<proteinExistence type="predicted"/>
<gene>
    <name evidence="2" type="ORF">PANT111_210157</name>
</gene>